<feature type="domain" description="Proline dehydrogenase" evidence="6">
    <location>
        <begin position="166"/>
        <end position="485"/>
    </location>
</feature>
<keyword evidence="4 5" id="KW-0642">Proline metabolism</keyword>
<dbReference type="EMBL" id="NAJP01000054">
    <property type="protein sequence ID" value="TKA37187.1"/>
    <property type="molecule type" value="Genomic_DNA"/>
</dbReference>
<accession>A0A4U0UNB3</accession>
<comment type="function">
    <text evidence="5">Converts proline to delta-1-pyrroline-5-carboxylate.</text>
</comment>
<dbReference type="PANTHER" id="PTHR13914:SF0">
    <property type="entry name" value="PROLINE DEHYDROGENASE 1, MITOCHONDRIAL"/>
    <property type="match status" value="1"/>
</dbReference>
<comment type="cofactor">
    <cofactor evidence="5">
        <name>FAD</name>
        <dbReference type="ChEBI" id="CHEBI:57692"/>
    </cofactor>
</comment>
<keyword evidence="5" id="KW-0285">Flavoprotein</keyword>
<comment type="catalytic activity">
    <reaction evidence="5">
        <text>L-proline + a quinone = (S)-1-pyrroline-5-carboxylate + a quinol + H(+)</text>
        <dbReference type="Rhea" id="RHEA:23784"/>
        <dbReference type="ChEBI" id="CHEBI:15378"/>
        <dbReference type="ChEBI" id="CHEBI:17388"/>
        <dbReference type="ChEBI" id="CHEBI:24646"/>
        <dbReference type="ChEBI" id="CHEBI:60039"/>
        <dbReference type="ChEBI" id="CHEBI:132124"/>
        <dbReference type="EC" id="1.5.5.2"/>
    </reaction>
</comment>
<name>A0A4U0UNB3_9PEZI</name>
<dbReference type="Proteomes" id="UP000310066">
    <property type="component" value="Unassembled WGS sequence"/>
</dbReference>
<evidence type="ECO:0000313" key="8">
    <source>
        <dbReference type="Proteomes" id="UP000310066"/>
    </source>
</evidence>
<dbReference type="OrthoDB" id="5464at2759"/>
<dbReference type="InterPro" id="IPR015659">
    <property type="entry name" value="Proline_oxidase"/>
</dbReference>
<dbReference type="InterPro" id="IPR029041">
    <property type="entry name" value="FAD-linked_oxidoreductase-like"/>
</dbReference>
<dbReference type="PANTHER" id="PTHR13914">
    <property type="entry name" value="PROLINE OXIDASE"/>
    <property type="match status" value="1"/>
</dbReference>
<evidence type="ECO:0000256" key="5">
    <source>
        <dbReference type="RuleBase" id="RU364054"/>
    </source>
</evidence>
<reference evidence="7 8" key="1">
    <citation type="submission" date="2017-03" db="EMBL/GenBank/DDBJ databases">
        <title>Genomes of endolithic fungi from Antarctica.</title>
        <authorList>
            <person name="Coleine C."/>
            <person name="Masonjones S."/>
            <person name="Stajich J.E."/>
        </authorList>
    </citation>
    <scope>NUCLEOTIDE SEQUENCE [LARGE SCALE GENOMIC DNA]</scope>
    <source>
        <strain evidence="7 8">CCFEE 5311</strain>
    </source>
</reference>
<gene>
    <name evidence="7" type="ORF">B0A54_12049</name>
</gene>
<dbReference type="Pfam" id="PF01619">
    <property type="entry name" value="Pro_dh"/>
    <property type="match status" value="1"/>
</dbReference>
<dbReference type="GO" id="GO:0010133">
    <property type="term" value="P:L-proline catabolic process to L-glutamate"/>
    <property type="evidence" value="ECO:0007669"/>
    <property type="project" value="TreeGrafter"/>
</dbReference>
<dbReference type="STRING" id="329885.A0A4U0UNB3"/>
<dbReference type="SUPFAM" id="SSF51730">
    <property type="entry name" value="FAD-linked oxidoreductase"/>
    <property type="match status" value="1"/>
</dbReference>
<comment type="similarity">
    <text evidence="1 5">Belongs to the proline oxidase family.</text>
</comment>
<sequence>MERISGFRLATGLFSAVAPKHATPVCYVVLPQHTRRAASTNTGNRRLHTTPPAAQDATLHLSSSAVPPALSPTALAQSGLSATTMPPALSCLPLSQVLRTYLITSISSSPLLLRTSTRILRSMLESRNPLLSIDRNPLLRSLLWHTFYRQFCAGETPSQVARVNAELRAQGYSGVILEYALEVLKDAEGAEASEEKDVGVWRRRMLETVAMASPGDFVGLKWSGMGPAAMRRMKEDREPSPAMEEAMHALCAAAQERRTSLLPAAEETWSLSGFFNWTMKMQRVYNAAQKGGECVVYSTYQAYLKQTPETISRHLTLARKENFTLGLKLVRGAYLGSEDRALIHPSIEATHAAYDGIMASLIQRESNSRITTPRDSWPEISVVLATHNAISVQLAQKLRQQQLARGVPLTQLSFAQLQGMADEVSCTLIAAAKAAEEAAEKGASSGVKAVRERIYKCTTWGSMAECLNYLLRRAAENKDAAGRTQETRQAMRGEIGRRVRGVVGLA</sequence>
<evidence type="ECO:0000259" key="6">
    <source>
        <dbReference type="Pfam" id="PF01619"/>
    </source>
</evidence>
<dbReference type="AlphaFoldDB" id="A0A4U0UNB3"/>
<dbReference type="GO" id="GO:0005739">
    <property type="term" value="C:mitochondrion"/>
    <property type="evidence" value="ECO:0007669"/>
    <property type="project" value="TreeGrafter"/>
</dbReference>
<comment type="caution">
    <text evidence="7">The sequence shown here is derived from an EMBL/GenBank/DDBJ whole genome shotgun (WGS) entry which is preliminary data.</text>
</comment>
<evidence type="ECO:0000256" key="3">
    <source>
        <dbReference type="ARBA" id="ARBA00023002"/>
    </source>
</evidence>
<proteinExistence type="inferred from homology"/>
<evidence type="ECO:0000313" key="7">
    <source>
        <dbReference type="EMBL" id="TKA37187.1"/>
    </source>
</evidence>
<keyword evidence="5" id="KW-0274">FAD</keyword>
<dbReference type="GO" id="GO:0071949">
    <property type="term" value="F:FAD binding"/>
    <property type="evidence" value="ECO:0007669"/>
    <property type="project" value="TreeGrafter"/>
</dbReference>
<evidence type="ECO:0000256" key="2">
    <source>
        <dbReference type="ARBA" id="ARBA00012695"/>
    </source>
</evidence>
<keyword evidence="3 5" id="KW-0560">Oxidoreductase</keyword>
<dbReference type="GO" id="GO:0004657">
    <property type="term" value="F:proline dehydrogenase activity"/>
    <property type="evidence" value="ECO:0007669"/>
    <property type="project" value="UniProtKB-EC"/>
</dbReference>
<organism evidence="7 8">
    <name type="scientific">Friedmanniomyces endolithicus</name>
    <dbReference type="NCBI Taxonomy" id="329885"/>
    <lineage>
        <taxon>Eukaryota</taxon>
        <taxon>Fungi</taxon>
        <taxon>Dikarya</taxon>
        <taxon>Ascomycota</taxon>
        <taxon>Pezizomycotina</taxon>
        <taxon>Dothideomycetes</taxon>
        <taxon>Dothideomycetidae</taxon>
        <taxon>Mycosphaerellales</taxon>
        <taxon>Teratosphaeriaceae</taxon>
        <taxon>Friedmanniomyces</taxon>
    </lineage>
</organism>
<dbReference type="EC" id="1.5.5.2" evidence="2 5"/>
<evidence type="ECO:0000256" key="4">
    <source>
        <dbReference type="ARBA" id="ARBA00023062"/>
    </source>
</evidence>
<dbReference type="Gene3D" id="3.20.20.220">
    <property type="match status" value="1"/>
</dbReference>
<evidence type="ECO:0000256" key="1">
    <source>
        <dbReference type="ARBA" id="ARBA00005869"/>
    </source>
</evidence>
<protein>
    <recommendedName>
        <fullName evidence="2 5">Proline dehydrogenase</fullName>
        <ecNumber evidence="2 5">1.5.5.2</ecNumber>
    </recommendedName>
</protein>
<dbReference type="InterPro" id="IPR002872">
    <property type="entry name" value="Proline_DH_dom"/>
</dbReference>